<keyword evidence="6" id="KW-0812">Transmembrane</keyword>
<evidence type="ECO:0000256" key="1">
    <source>
        <dbReference type="ARBA" id="ARBA00004606"/>
    </source>
</evidence>
<keyword evidence="6" id="KW-1133">Transmembrane helix</keyword>
<keyword evidence="3" id="KW-0808">Transferase</keyword>
<evidence type="ECO:0000256" key="5">
    <source>
        <dbReference type="ARBA" id="ARBA00023180"/>
    </source>
</evidence>
<keyword evidence="2" id="KW-0328">Glycosyltransferase</keyword>
<evidence type="ECO:0000313" key="7">
    <source>
        <dbReference type="EMBL" id="KAK4763840.1"/>
    </source>
</evidence>
<evidence type="ECO:0000256" key="2">
    <source>
        <dbReference type="ARBA" id="ARBA00022676"/>
    </source>
</evidence>
<dbReference type="InterPro" id="IPR003406">
    <property type="entry name" value="Glyco_trans_14"/>
</dbReference>
<evidence type="ECO:0000256" key="4">
    <source>
        <dbReference type="ARBA" id="ARBA00023136"/>
    </source>
</evidence>
<keyword evidence="8" id="KW-1185">Reference proteome</keyword>
<dbReference type="Pfam" id="PF02485">
    <property type="entry name" value="Branch"/>
    <property type="match status" value="1"/>
</dbReference>
<sequence length="397" mass="44828">MGAEKRWLFTLFSAATASLFLIFLFSFYAFSSSGSPFPTPIHHGPHHPPSFAYYIYGGRGDRNRIFRLFLAVYHPRNRYLLHLGAEASDDERMALAVQVAAVPAVRSFGNADVAGKPSRLTDMGASNIASTLRAASILLKVDSGWDWFITLSASDYPLITQDDLAHAFSSVSRDLNFIDHTSDLGWKEEQRIQPIVVDPGLYLARRSKIFYATQTRPTPDAFKVFTGSSWVTLSREFLEYCILGWDNLPRMLLMYFNNVMLAEEGYFHSVICNSPEFMNTTVNSDLRFMIWDNPPKMHPVFLNLSDFIQMAQSGAAFARQFHRDDPVLDLIDEKILNRGQGQVSPGAWCTARASWWNDPCSQWGDINVVRPGPLAKRLEETVSNLVDDMKSQANQCK</sequence>
<accession>A0AAN7KJ78</accession>
<comment type="caution">
    <text evidence="7">The sequence shown here is derived from an EMBL/GenBank/DDBJ whole genome shotgun (WGS) entry which is preliminary data.</text>
</comment>
<reference evidence="7 8" key="1">
    <citation type="journal article" date="2023" name="Hortic Res">
        <title>Pangenome of water caltrop reveals structural variations and asymmetric subgenome divergence after allopolyploidization.</title>
        <authorList>
            <person name="Zhang X."/>
            <person name="Chen Y."/>
            <person name="Wang L."/>
            <person name="Yuan Y."/>
            <person name="Fang M."/>
            <person name="Shi L."/>
            <person name="Lu R."/>
            <person name="Comes H.P."/>
            <person name="Ma Y."/>
            <person name="Chen Y."/>
            <person name="Huang G."/>
            <person name="Zhou Y."/>
            <person name="Zheng Z."/>
            <person name="Qiu Y."/>
        </authorList>
    </citation>
    <scope>NUCLEOTIDE SEQUENCE [LARGE SCALE GENOMIC DNA]</scope>
    <source>
        <tissue evidence="7">Roots</tissue>
    </source>
</reference>
<feature type="transmembrane region" description="Helical" evidence="6">
    <location>
        <begin position="7"/>
        <end position="30"/>
    </location>
</feature>
<dbReference type="EMBL" id="JAXIOK010000008">
    <property type="protein sequence ID" value="KAK4763840.1"/>
    <property type="molecule type" value="Genomic_DNA"/>
</dbReference>
<dbReference type="InterPro" id="IPR044610">
    <property type="entry name" value="GLCAT14A/B/C"/>
</dbReference>
<proteinExistence type="predicted"/>
<dbReference type="GO" id="GO:0016020">
    <property type="term" value="C:membrane"/>
    <property type="evidence" value="ECO:0007669"/>
    <property type="project" value="UniProtKB-SubCell"/>
</dbReference>
<protein>
    <submittedName>
        <fullName evidence="7">Uncharacterized protein</fullName>
    </submittedName>
</protein>
<evidence type="ECO:0000313" key="8">
    <source>
        <dbReference type="Proteomes" id="UP001345219"/>
    </source>
</evidence>
<evidence type="ECO:0000256" key="6">
    <source>
        <dbReference type="SAM" id="Phobius"/>
    </source>
</evidence>
<dbReference type="PANTHER" id="PTHR45719">
    <property type="entry name" value="GLYCOSYLTRANSFERASE"/>
    <property type="match status" value="1"/>
</dbReference>
<dbReference type="PANTHER" id="PTHR45719:SF14">
    <property type="entry name" value="BETA-GLUCURONOSYLTRANSFERASE GLCAT14A"/>
    <property type="match status" value="1"/>
</dbReference>
<evidence type="ECO:0000256" key="3">
    <source>
        <dbReference type="ARBA" id="ARBA00022679"/>
    </source>
</evidence>
<comment type="subcellular location">
    <subcellularLocation>
        <location evidence="1">Membrane</location>
        <topology evidence="1">Single-pass type II membrane protein</topology>
    </subcellularLocation>
</comment>
<dbReference type="Proteomes" id="UP001345219">
    <property type="component" value="Chromosome 11"/>
</dbReference>
<keyword evidence="5" id="KW-0325">Glycoprotein</keyword>
<gene>
    <name evidence="7" type="ORF">SAY87_013278</name>
</gene>
<organism evidence="7 8">
    <name type="scientific">Trapa incisa</name>
    <dbReference type="NCBI Taxonomy" id="236973"/>
    <lineage>
        <taxon>Eukaryota</taxon>
        <taxon>Viridiplantae</taxon>
        <taxon>Streptophyta</taxon>
        <taxon>Embryophyta</taxon>
        <taxon>Tracheophyta</taxon>
        <taxon>Spermatophyta</taxon>
        <taxon>Magnoliopsida</taxon>
        <taxon>eudicotyledons</taxon>
        <taxon>Gunneridae</taxon>
        <taxon>Pentapetalae</taxon>
        <taxon>rosids</taxon>
        <taxon>malvids</taxon>
        <taxon>Myrtales</taxon>
        <taxon>Lythraceae</taxon>
        <taxon>Trapa</taxon>
    </lineage>
</organism>
<dbReference type="GO" id="GO:0015020">
    <property type="term" value="F:glucuronosyltransferase activity"/>
    <property type="evidence" value="ECO:0007669"/>
    <property type="project" value="InterPro"/>
</dbReference>
<keyword evidence="4 6" id="KW-0472">Membrane</keyword>
<dbReference type="AlphaFoldDB" id="A0AAN7KJ78"/>
<name>A0AAN7KJ78_9MYRT</name>